<keyword evidence="3" id="KW-1185">Reference proteome</keyword>
<dbReference type="RefSeq" id="WP_101639784.1">
    <property type="nucleotide sequence ID" value="NZ_PGUY01000002.1"/>
</dbReference>
<dbReference type="EMBL" id="PGUY01000002">
    <property type="protein sequence ID" value="PLT31735.1"/>
    <property type="molecule type" value="Genomic_DNA"/>
</dbReference>
<gene>
    <name evidence="2" type="ORF">CUU66_00800</name>
</gene>
<evidence type="ECO:0000313" key="3">
    <source>
        <dbReference type="Proteomes" id="UP000234748"/>
    </source>
</evidence>
<protein>
    <submittedName>
        <fullName evidence="2">Ribonuclease E inhibitor RraB</fullName>
    </submittedName>
</protein>
<organism evidence="2 3">
    <name type="scientific">Peribacillus deserti</name>
    <dbReference type="NCBI Taxonomy" id="673318"/>
    <lineage>
        <taxon>Bacteria</taxon>
        <taxon>Bacillati</taxon>
        <taxon>Bacillota</taxon>
        <taxon>Bacilli</taxon>
        <taxon>Bacillales</taxon>
        <taxon>Bacillaceae</taxon>
        <taxon>Peribacillus</taxon>
    </lineage>
</organism>
<reference evidence="2 3" key="1">
    <citation type="submission" date="2017-11" db="EMBL/GenBank/DDBJ databases">
        <title>Comparitive Functional Genomics of Dry Heat Resistant strains isolated from the Viking Spacecraft.</title>
        <authorList>
            <person name="Seuylemezian A."/>
            <person name="Cooper K."/>
            <person name="Vaishampayan P."/>
        </authorList>
    </citation>
    <scope>NUCLEOTIDE SEQUENCE [LARGE SCALE GENOMIC DNA]</scope>
    <source>
        <strain evidence="2 3">V1-29</strain>
    </source>
</reference>
<sequence>MNLFRRKFPNYEAGQVLKMLYKQGVDFKKPQDVDFFIAVPDKKSGESIVKALEADGVSYKLEQDEETEEWTCLCYVNLLLNEDIVNIQKRLDSLSSPYNVYVDGWGVMIE</sequence>
<dbReference type="AlphaFoldDB" id="A0A2N5MBP8"/>
<accession>A0A2N5MBP8</accession>
<evidence type="ECO:0000313" key="2">
    <source>
        <dbReference type="EMBL" id="PLT31735.1"/>
    </source>
</evidence>
<dbReference type="SUPFAM" id="SSF89946">
    <property type="entry name" value="Hypothetical protein VC0424"/>
    <property type="match status" value="1"/>
</dbReference>
<dbReference type="OrthoDB" id="215572at2"/>
<name>A0A2N5MBP8_9BACI</name>
<dbReference type="InterPro" id="IPR036701">
    <property type="entry name" value="RraB-like_sf"/>
</dbReference>
<proteinExistence type="predicted"/>
<evidence type="ECO:0000259" key="1">
    <source>
        <dbReference type="Pfam" id="PF06877"/>
    </source>
</evidence>
<feature type="domain" description="Regulator of ribonuclease activity B" evidence="1">
    <location>
        <begin position="12"/>
        <end position="107"/>
    </location>
</feature>
<dbReference type="Pfam" id="PF06877">
    <property type="entry name" value="RraB"/>
    <property type="match status" value="1"/>
</dbReference>
<dbReference type="InterPro" id="IPR009671">
    <property type="entry name" value="RraB_dom"/>
</dbReference>
<dbReference type="Proteomes" id="UP000234748">
    <property type="component" value="Unassembled WGS sequence"/>
</dbReference>
<dbReference type="Gene3D" id="3.30.70.970">
    <property type="entry name" value="RraB-like"/>
    <property type="match status" value="1"/>
</dbReference>
<comment type="caution">
    <text evidence="2">The sequence shown here is derived from an EMBL/GenBank/DDBJ whole genome shotgun (WGS) entry which is preliminary data.</text>
</comment>